<dbReference type="Proteomes" id="UP000325579">
    <property type="component" value="Unassembled WGS sequence"/>
</dbReference>
<reference evidence="1 2" key="1">
    <citation type="submission" date="2019-04" db="EMBL/GenBank/DDBJ databases">
        <authorList>
            <consortium name="DOE Joint Genome Institute"/>
            <person name="Mondo S."/>
            <person name="Kjaerbolling I."/>
            <person name="Vesth T."/>
            <person name="Frisvad J.C."/>
            <person name="Nybo J.L."/>
            <person name="Theobald S."/>
            <person name="Kildgaard S."/>
            <person name="Isbrandt T."/>
            <person name="Kuo A."/>
            <person name="Sato A."/>
            <person name="Lyhne E.K."/>
            <person name="Kogle M.E."/>
            <person name="Wiebenga A."/>
            <person name="Kun R.S."/>
            <person name="Lubbers R.J."/>
            <person name="Makela M.R."/>
            <person name="Barry K."/>
            <person name="Chovatia M."/>
            <person name="Clum A."/>
            <person name="Daum C."/>
            <person name="Haridas S."/>
            <person name="He G."/>
            <person name="LaButti K."/>
            <person name="Lipzen A."/>
            <person name="Riley R."/>
            <person name="Salamov A."/>
            <person name="Simmons B.A."/>
            <person name="Magnuson J.K."/>
            <person name="Henrissat B."/>
            <person name="Mortensen U.H."/>
            <person name="Larsen T.O."/>
            <person name="Devries R.P."/>
            <person name="Grigoriev I.V."/>
            <person name="Machida M."/>
            <person name="Baker S.E."/>
            <person name="Andersen M.R."/>
            <person name="Cantor M.N."/>
            <person name="Hua S.X."/>
        </authorList>
    </citation>
    <scope>NUCLEOTIDE SEQUENCE [LARGE SCALE GENOMIC DNA]</scope>
    <source>
        <strain evidence="1 2">CBS 119388</strain>
    </source>
</reference>
<dbReference type="EMBL" id="ML736763">
    <property type="protein sequence ID" value="KAE8404988.1"/>
    <property type="molecule type" value="Genomic_DNA"/>
</dbReference>
<dbReference type="GeneID" id="43666419"/>
<organism evidence="1 2">
    <name type="scientific">Aspergillus pseudonomiae</name>
    <dbReference type="NCBI Taxonomy" id="1506151"/>
    <lineage>
        <taxon>Eukaryota</taxon>
        <taxon>Fungi</taxon>
        <taxon>Dikarya</taxon>
        <taxon>Ascomycota</taxon>
        <taxon>Pezizomycotina</taxon>
        <taxon>Eurotiomycetes</taxon>
        <taxon>Eurotiomycetidae</taxon>
        <taxon>Eurotiales</taxon>
        <taxon>Aspergillaceae</taxon>
        <taxon>Aspergillus</taxon>
        <taxon>Aspergillus subgen. Circumdati</taxon>
    </lineage>
</organism>
<dbReference type="Pfam" id="PF20174">
    <property type="entry name" value="DUF6540"/>
    <property type="match status" value="1"/>
</dbReference>
<keyword evidence="2" id="KW-1185">Reference proteome</keyword>
<proteinExistence type="predicted"/>
<evidence type="ECO:0000313" key="1">
    <source>
        <dbReference type="EMBL" id="KAE8404988.1"/>
    </source>
</evidence>
<dbReference type="AlphaFoldDB" id="A0A5N7DH52"/>
<name>A0A5N7DH52_9EURO</name>
<accession>A0A5N7DH52</accession>
<gene>
    <name evidence="1" type="ORF">BDV37DRAFT_246209</name>
</gene>
<dbReference type="InterPro" id="IPR046670">
    <property type="entry name" value="DUF6540"/>
</dbReference>
<evidence type="ECO:0000313" key="2">
    <source>
        <dbReference type="Proteomes" id="UP000325579"/>
    </source>
</evidence>
<sequence>MRYQPSPQSINVVSSASFLNLYHLATVTEQQAATVQQITASEPPPRAMNRAAVKDNCQGWVLRVMSSLSLSRGVLCQPRSF</sequence>
<protein>
    <submittedName>
        <fullName evidence="1">Uncharacterized protein</fullName>
    </submittedName>
</protein>
<dbReference type="RefSeq" id="XP_031942307.1">
    <property type="nucleotide sequence ID" value="XM_032081728.1"/>
</dbReference>